<dbReference type="PANTHER" id="PTHR33968:SF1">
    <property type="entry name" value="PROTEIN PET100 HOMOLOG, MITOCHONDRIAL"/>
    <property type="match status" value="1"/>
</dbReference>
<evidence type="ECO:0000313" key="12">
    <source>
        <dbReference type="Proteomes" id="UP001276659"/>
    </source>
</evidence>
<keyword evidence="12" id="KW-1185">Reference proteome</keyword>
<sequence length="152" mass="17767">MASRTFQGLCRLVNPSPFRLPPTSATHRSGGSNLEVFKFGMYIMFPIGWMWYFGTNLDTRFSVPDFWPAPETTHKIPFEKEELKEMGERLKAERLERRRKRLEQSRVEMRERGPNEIRQVEQIEEAEQARQVTASKGTFGRGSIEKWARGQS</sequence>
<dbReference type="PANTHER" id="PTHR33968">
    <property type="entry name" value="PROTEIN PET100 HOMOLOG, MITOCHONDRIAL"/>
    <property type="match status" value="1"/>
</dbReference>
<comment type="similarity">
    <text evidence="8">Belongs to the PET100 family.</text>
</comment>
<evidence type="ECO:0000256" key="3">
    <source>
        <dbReference type="ARBA" id="ARBA00022692"/>
    </source>
</evidence>
<dbReference type="GO" id="GO:0033617">
    <property type="term" value="P:mitochondrial respiratory chain complex IV assembly"/>
    <property type="evidence" value="ECO:0007669"/>
    <property type="project" value="InterPro"/>
</dbReference>
<reference evidence="11" key="1">
    <citation type="submission" date="2022-11" db="EMBL/GenBank/DDBJ databases">
        <title>Chromosomal genome sequence assembly and mating type (MAT) locus characterization of the leprose asexual lichenized fungus Lepraria neglecta (Nyl.) Erichsen.</title>
        <authorList>
            <person name="Allen J.L."/>
            <person name="Pfeffer B."/>
        </authorList>
    </citation>
    <scope>NUCLEOTIDE SEQUENCE</scope>
    <source>
        <strain evidence="11">Allen 5258</strain>
    </source>
</reference>
<dbReference type="EMBL" id="JASNWA010000009">
    <property type="protein sequence ID" value="KAK3169591.1"/>
    <property type="molecule type" value="Genomic_DNA"/>
</dbReference>
<evidence type="ECO:0000256" key="7">
    <source>
        <dbReference type="ARBA" id="ARBA00023136"/>
    </source>
</evidence>
<evidence type="ECO:0000256" key="8">
    <source>
        <dbReference type="ARBA" id="ARBA00038077"/>
    </source>
</evidence>
<keyword evidence="9" id="KW-0175">Coiled coil</keyword>
<dbReference type="AlphaFoldDB" id="A0AAD9Z146"/>
<keyword evidence="4" id="KW-0809">Transit peptide</keyword>
<dbReference type="GO" id="GO:0051082">
    <property type="term" value="F:unfolded protein binding"/>
    <property type="evidence" value="ECO:0007669"/>
    <property type="project" value="TreeGrafter"/>
</dbReference>
<dbReference type="GO" id="GO:0005743">
    <property type="term" value="C:mitochondrial inner membrane"/>
    <property type="evidence" value="ECO:0007669"/>
    <property type="project" value="TreeGrafter"/>
</dbReference>
<evidence type="ECO:0000256" key="1">
    <source>
        <dbReference type="ARBA" id="ARBA00004167"/>
    </source>
</evidence>
<keyword evidence="5" id="KW-1133">Transmembrane helix</keyword>
<keyword evidence="6" id="KW-0496">Mitochondrion</keyword>
<comment type="caution">
    <text evidence="11">The sequence shown here is derived from an EMBL/GenBank/DDBJ whole genome shotgun (WGS) entry which is preliminary data.</text>
</comment>
<organism evidence="11 12">
    <name type="scientific">Lepraria neglecta</name>
    <dbReference type="NCBI Taxonomy" id="209136"/>
    <lineage>
        <taxon>Eukaryota</taxon>
        <taxon>Fungi</taxon>
        <taxon>Dikarya</taxon>
        <taxon>Ascomycota</taxon>
        <taxon>Pezizomycotina</taxon>
        <taxon>Lecanoromycetes</taxon>
        <taxon>OSLEUM clade</taxon>
        <taxon>Lecanoromycetidae</taxon>
        <taxon>Lecanorales</taxon>
        <taxon>Lecanorineae</taxon>
        <taxon>Stereocaulaceae</taxon>
        <taxon>Lepraria</taxon>
    </lineage>
</organism>
<evidence type="ECO:0000256" key="10">
    <source>
        <dbReference type="SAM" id="MobiDB-lite"/>
    </source>
</evidence>
<proteinExistence type="inferred from homology"/>
<evidence type="ECO:0000313" key="11">
    <source>
        <dbReference type="EMBL" id="KAK3169591.1"/>
    </source>
</evidence>
<accession>A0AAD9Z146</accession>
<dbReference type="Pfam" id="PF09803">
    <property type="entry name" value="Pet100"/>
    <property type="match status" value="1"/>
</dbReference>
<keyword evidence="7" id="KW-0472">Membrane</keyword>
<evidence type="ECO:0000256" key="4">
    <source>
        <dbReference type="ARBA" id="ARBA00022946"/>
    </source>
</evidence>
<evidence type="ECO:0008006" key="13">
    <source>
        <dbReference type="Google" id="ProtNLM"/>
    </source>
</evidence>
<feature type="compositionally biased region" description="Basic and acidic residues" evidence="10">
    <location>
        <begin position="143"/>
        <end position="152"/>
    </location>
</feature>
<evidence type="ECO:0000256" key="2">
    <source>
        <dbReference type="ARBA" id="ARBA00004325"/>
    </source>
</evidence>
<evidence type="ECO:0000256" key="6">
    <source>
        <dbReference type="ARBA" id="ARBA00023128"/>
    </source>
</evidence>
<dbReference type="Proteomes" id="UP001276659">
    <property type="component" value="Unassembled WGS sequence"/>
</dbReference>
<gene>
    <name evidence="11" type="ORF">OEA41_008975</name>
</gene>
<feature type="region of interest" description="Disordered" evidence="10">
    <location>
        <begin position="128"/>
        <end position="152"/>
    </location>
</feature>
<evidence type="ECO:0000256" key="9">
    <source>
        <dbReference type="SAM" id="Coils"/>
    </source>
</evidence>
<evidence type="ECO:0000256" key="5">
    <source>
        <dbReference type="ARBA" id="ARBA00022989"/>
    </source>
</evidence>
<comment type="subcellular location">
    <subcellularLocation>
        <location evidence="1">Membrane</location>
        <topology evidence="1">Single-pass membrane protein</topology>
    </subcellularLocation>
    <subcellularLocation>
        <location evidence="2">Mitochondrion membrane</location>
    </subcellularLocation>
</comment>
<protein>
    <recommendedName>
        <fullName evidence="13">Mitochondrial cytochrome c oxidase assembly factor</fullName>
    </recommendedName>
</protein>
<feature type="coiled-coil region" evidence="9">
    <location>
        <begin position="85"/>
        <end position="112"/>
    </location>
</feature>
<dbReference type="InterPro" id="IPR018625">
    <property type="entry name" value="Pet100"/>
</dbReference>
<name>A0AAD9Z146_9LECA</name>
<keyword evidence="3" id="KW-0812">Transmembrane</keyword>